<feature type="domain" description="RBP-J/Cbf11/Cbf12 DNA binding" evidence="7">
    <location>
        <begin position="255"/>
        <end position="377"/>
    </location>
</feature>
<name>A0ABR2WBE4_9FUNG</name>
<dbReference type="Gene3D" id="2.80.10.50">
    <property type="match status" value="1"/>
</dbReference>
<evidence type="ECO:0000256" key="1">
    <source>
        <dbReference type="ARBA" id="ARBA00004123"/>
    </source>
</evidence>
<dbReference type="InterPro" id="IPR036358">
    <property type="entry name" value="BTD_sf"/>
</dbReference>
<dbReference type="Pfam" id="PF09270">
    <property type="entry name" value="BTD"/>
    <property type="match status" value="1"/>
</dbReference>
<evidence type="ECO:0000256" key="3">
    <source>
        <dbReference type="ARBA" id="ARBA00023015"/>
    </source>
</evidence>
<evidence type="ECO:0000256" key="2">
    <source>
        <dbReference type="ARBA" id="ARBA00009704"/>
    </source>
</evidence>
<comment type="subcellular location">
    <subcellularLocation>
        <location evidence="1">Nucleus</location>
    </subcellularLocation>
</comment>
<dbReference type="SMART" id="SM01268">
    <property type="entry name" value="BTD"/>
    <property type="match status" value="1"/>
</dbReference>
<evidence type="ECO:0000259" key="8">
    <source>
        <dbReference type="SMART" id="SM01268"/>
    </source>
</evidence>
<dbReference type="EMBL" id="JASJQH010006881">
    <property type="protein sequence ID" value="KAK9729376.1"/>
    <property type="molecule type" value="Genomic_DNA"/>
</dbReference>
<keyword evidence="10" id="KW-1185">Reference proteome</keyword>
<dbReference type="SMART" id="SM01267">
    <property type="entry name" value="LAG1_DNAbind"/>
    <property type="match status" value="1"/>
</dbReference>
<dbReference type="InterPro" id="IPR037095">
    <property type="entry name" value="RBP-J/Cbf11_DNA-bd_sf"/>
</dbReference>
<keyword evidence="4" id="KW-0238">DNA-binding</keyword>
<dbReference type="PANTHER" id="PTHR10665">
    <property type="entry name" value="RECOMBINING BINDING PROTEIN SUPPRESSOR OF HAIRLESS"/>
    <property type="match status" value="1"/>
</dbReference>
<keyword evidence="3" id="KW-0805">Transcription regulation</keyword>
<dbReference type="SUPFAM" id="SSF110217">
    <property type="entry name" value="DNA-binding protein LAG-1 (CSL)"/>
    <property type="match status" value="1"/>
</dbReference>
<dbReference type="InterPro" id="IPR015351">
    <property type="entry name" value="RBP-J/Cbf11/Cbf12_DNA-bd"/>
</dbReference>
<evidence type="ECO:0000259" key="7">
    <source>
        <dbReference type="SMART" id="SM01267"/>
    </source>
</evidence>
<protein>
    <recommendedName>
        <fullName evidence="11">LAG1-DNAbind-domain-containing protein</fullName>
    </recommendedName>
</protein>
<sequence>MSHSNISTGHLQNRQLDSQYHYSYPSTQSTAKSTIYPQSTQQPHIVQTSGLAAYQDRKFPQFISNSMESLLSAIDHHLPIPIQPSRVMSENNNPFKPFISTSPVGGTNQYGEIPGTVPERSPSTTMSISAIVDAASTPIVDYFSPRRSLSIPSMMSSNTSISQPPHTYYGTHSPHSVNGQDISAYPQYNMSPITPVIDNYYNDPQVDRKRKASYSFEETHMNQRMKIQKKIGDRILPVTENYGSNPSTFLSNMTRITCWHASVAQKSYGTEKRFLCPPPVVTVHGSSSAEKPQLSMSVICEAGSGPGQLEQKAMLDENNGGTFKYLHVSGTAKAKQFALKLKVFNNKNPIPHATFDSSPISIISKPSKKTSKTRNVSSCIFSGSTVSLFNRINSQTVRTKYMGIDSGMLCAKNSTWSAFSITLVNSTSGDTNRPLLNSPVTYGSQIILTDTATGFCSDPLIIRKVEKGRIAQNASGPVSQMQKVALQKLDDTDSGVMMYLSASSSPSDQHDTATASNPFLSYKRAKLNTQGIDSMEASGLIEEVDDYLSWTIVGISKFEYNYLESLGPTTRPITPFPSLSSPPIYKPNTNTLELTIRHFHAHDQPLEVWLGNHGPLDIRVIWPSVGSVVMKGHETVLVAHLPKHEELFGSNYQHNYGPFLELPLLFVRDDGLVYNVCQSLRFEQEQHGRPKSVKVL</sequence>
<comment type="similarity">
    <text evidence="2">Belongs to the Su(H) family.</text>
</comment>
<dbReference type="Gene3D" id="2.60.40.1450">
    <property type="entry name" value="LAG1, DNA binding domain"/>
    <property type="match status" value="1"/>
</dbReference>
<evidence type="ECO:0000256" key="6">
    <source>
        <dbReference type="ARBA" id="ARBA00023242"/>
    </source>
</evidence>
<dbReference type="InterPro" id="IPR038007">
    <property type="entry name" value="RBP-Jkappa_IPT"/>
</dbReference>
<dbReference type="InterPro" id="IPR040159">
    <property type="entry name" value="CLS_fam"/>
</dbReference>
<evidence type="ECO:0000313" key="10">
    <source>
        <dbReference type="Proteomes" id="UP001479436"/>
    </source>
</evidence>
<accession>A0ABR2WBE4</accession>
<dbReference type="InterPro" id="IPR015350">
    <property type="entry name" value="Beta-trefoil_DNA-bd_dom"/>
</dbReference>
<proteinExistence type="inferred from homology"/>
<evidence type="ECO:0000256" key="5">
    <source>
        <dbReference type="ARBA" id="ARBA00023163"/>
    </source>
</evidence>
<dbReference type="Pfam" id="PF20144">
    <property type="entry name" value="TIG_SUH"/>
    <property type="match status" value="1"/>
</dbReference>
<evidence type="ECO:0008006" key="11">
    <source>
        <dbReference type="Google" id="ProtNLM"/>
    </source>
</evidence>
<dbReference type="Pfam" id="PF09271">
    <property type="entry name" value="LAG1-DNAbind"/>
    <property type="match status" value="1"/>
</dbReference>
<feature type="domain" description="Beta-trefoil DNA-binding" evidence="8">
    <location>
        <begin position="378"/>
        <end position="550"/>
    </location>
</feature>
<gene>
    <name evidence="9" type="ORF">K7432_000341</name>
</gene>
<dbReference type="SUPFAM" id="SSF49417">
    <property type="entry name" value="p53-like transcription factors"/>
    <property type="match status" value="1"/>
</dbReference>
<keyword evidence="6" id="KW-0539">Nucleus</keyword>
<dbReference type="InterPro" id="IPR008967">
    <property type="entry name" value="p53-like_TF_DNA-bd_sf"/>
</dbReference>
<comment type="caution">
    <text evidence="9">The sequence shown here is derived from an EMBL/GenBank/DDBJ whole genome shotgun (WGS) entry which is preliminary data.</text>
</comment>
<keyword evidence="5" id="KW-0804">Transcription</keyword>
<dbReference type="Proteomes" id="UP001479436">
    <property type="component" value="Unassembled WGS sequence"/>
</dbReference>
<reference evidence="9 10" key="1">
    <citation type="submission" date="2023-04" db="EMBL/GenBank/DDBJ databases">
        <title>Genome of Basidiobolus ranarum AG-B5.</title>
        <authorList>
            <person name="Stajich J.E."/>
            <person name="Carter-House D."/>
            <person name="Gryganskyi A."/>
        </authorList>
    </citation>
    <scope>NUCLEOTIDE SEQUENCE [LARGE SCALE GENOMIC DNA]</scope>
    <source>
        <strain evidence="9 10">AG-B5</strain>
    </source>
</reference>
<evidence type="ECO:0000256" key="4">
    <source>
        <dbReference type="ARBA" id="ARBA00023125"/>
    </source>
</evidence>
<organism evidence="9 10">
    <name type="scientific">Basidiobolus ranarum</name>
    <dbReference type="NCBI Taxonomy" id="34480"/>
    <lineage>
        <taxon>Eukaryota</taxon>
        <taxon>Fungi</taxon>
        <taxon>Fungi incertae sedis</taxon>
        <taxon>Zoopagomycota</taxon>
        <taxon>Entomophthoromycotina</taxon>
        <taxon>Basidiobolomycetes</taxon>
        <taxon>Basidiobolales</taxon>
        <taxon>Basidiobolaceae</taxon>
        <taxon>Basidiobolus</taxon>
    </lineage>
</organism>
<evidence type="ECO:0000313" key="9">
    <source>
        <dbReference type="EMBL" id="KAK9729376.1"/>
    </source>
</evidence>